<evidence type="ECO:0000256" key="2">
    <source>
        <dbReference type="ARBA" id="ARBA00002280"/>
    </source>
</evidence>
<name>A0A9D2NAW4_9FIRM</name>
<evidence type="ECO:0000256" key="1">
    <source>
        <dbReference type="ARBA" id="ARBA00001770"/>
    </source>
</evidence>
<evidence type="ECO:0000256" key="8">
    <source>
        <dbReference type="ARBA" id="ARBA00022807"/>
    </source>
</evidence>
<dbReference type="InterPro" id="IPR016125">
    <property type="entry name" value="Peptidase_C15-like"/>
</dbReference>
<dbReference type="CDD" id="cd00501">
    <property type="entry name" value="Peptidase_C15"/>
    <property type="match status" value="1"/>
</dbReference>
<dbReference type="PRINTS" id="PR00706">
    <property type="entry name" value="PYROGLUPTASE"/>
</dbReference>
<dbReference type="NCBIfam" id="NF009676">
    <property type="entry name" value="PRK13197.1"/>
    <property type="match status" value="1"/>
</dbReference>
<dbReference type="PANTHER" id="PTHR23402">
    <property type="entry name" value="PROTEASE FAMILY C15 PYROGLUTAMYL-PEPTIDASE I-RELATED"/>
    <property type="match status" value="1"/>
</dbReference>
<evidence type="ECO:0000256" key="6">
    <source>
        <dbReference type="ARBA" id="ARBA00022670"/>
    </source>
</evidence>
<evidence type="ECO:0000256" key="9">
    <source>
        <dbReference type="HAMAP-Rule" id="MF_00417"/>
    </source>
</evidence>
<dbReference type="PIRSF" id="PIRSF015592">
    <property type="entry name" value="Prld-crbxl_pptds"/>
    <property type="match status" value="1"/>
</dbReference>
<comment type="subunit">
    <text evidence="9">Homotetramer.</text>
</comment>
<dbReference type="FunFam" id="3.40.630.20:FF:000001">
    <property type="entry name" value="Pyrrolidone-carboxylate peptidase"/>
    <property type="match status" value="1"/>
</dbReference>
<dbReference type="GO" id="GO:0006508">
    <property type="term" value="P:proteolysis"/>
    <property type="evidence" value="ECO:0007669"/>
    <property type="project" value="UniProtKB-KW"/>
</dbReference>
<evidence type="ECO:0000256" key="3">
    <source>
        <dbReference type="ARBA" id="ARBA00004496"/>
    </source>
</evidence>
<proteinExistence type="inferred from homology"/>
<evidence type="ECO:0000313" key="11">
    <source>
        <dbReference type="EMBL" id="HJC15542.1"/>
    </source>
</evidence>
<evidence type="ECO:0000256" key="4">
    <source>
        <dbReference type="ARBA" id="ARBA00006641"/>
    </source>
</evidence>
<dbReference type="NCBIfam" id="TIGR00504">
    <property type="entry name" value="pyro_pdase"/>
    <property type="match status" value="1"/>
</dbReference>
<dbReference type="InterPro" id="IPR036440">
    <property type="entry name" value="Peptidase_C15-like_sf"/>
</dbReference>
<reference evidence="11" key="2">
    <citation type="submission" date="2021-04" db="EMBL/GenBank/DDBJ databases">
        <authorList>
            <person name="Gilroy R."/>
        </authorList>
    </citation>
    <scope>NUCLEOTIDE SEQUENCE</scope>
    <source>
        <strain evidence="11">CHK185-5351</strain>
    </source>
</reference>
<protein>
    <recommendedName>
        <fullName evidence="9">Pyrrolidone-carboxylate peptidase</fullName>
        <ecNumber evidence="9">3.4.19.3</ecNumber>
    </recommendedName>
    <alternativeName>
        <fullName evidence="9">5-oxoprolyl-peptidase</fullName>
    </alternativeName>
    <alternativeName>
        <fullName evidence="9">Pyroglutamyl-peptidase I</fullName>
        <shortName evidence="9">PGP-I</shortName>
        <shortName evidence="9">Pyrase</shortName>
    </alternativeName>
</protein>
<keyword evidence="8 9" id="KW-0788">Thiol protease</keyword>
<dbReference type="EC" id="3.4.19.3" evidence="9"/>
<dbReference type="InterPro" id="IPR033694">
    <property type="entry name" value="PGPEP1_Cys_AS"/>
</dbReference>
<evidence type="ECO:0000256" key="7">
    <source>
        <dbReference type="ARBA" id="ARBA00022801"/>
    </source>
</evidence>
<comment type="function">
    <text evidence="2 9">Removes 5-oxoproline from various penultimate amino acid residues except L-proline.</text>
</comment>
<organism evidence="11 12">
    <name type="scientific">Candidatus Fusicatenibacter intestinigallinarum</name>
    <dbReference type="NCBI Taxonomy" id="2838598"/>
    <lineage>
        <taxon>Bacteria</taxon>
        <taxon>Bacillati</taxon>
        <taxon>Bacillota</taxon>
        <taxon>Clostridia</taxon>
        <taxon>Lachnospirales</taxon>
        <taxon>Lachnospiraceae</taxon>
        <taxon>Fusicatenibacter</taxon>
    </lineage>
</organism>
<feature type="active site" evidence="9 10">
    <location>
        <position position="141"/>
    </location>
</feature>
<comment type="subcellular location">
    <subcellularLocation>
        <location evidence="3 9">Cytoplasm</location>
    </subcellularLocation>
</comment>
<dbReference type="Pfam" id="PF01470">
    <property type="entry name" value="Peptidase_C15"/>
    <property type="match status" value="1"/>
</dbReference>
<comment type="similarity">
    <text evidence="4 9">Belongs to the peptidase C15 family.</text>
</comment>
<dbReference type="EMBL" id="DWWU01000030">
    <property type="protein sequence ID" value="HJC15542.1"/>
    <property type="molecule type" value="Genomic_DNA"/>
</dbReference>
<dbReference type="PANTHER" id="PTHR23402:SF1">
    <property type="entry name" value="PYROGLUTAMYL-PEPTIDASE I"/>
    <property type="match status" value="1"/>
</dbReference>
<keyword evidence="6 9" id="KW-0645">Protease</keyword>
<reference evidence="11" key="1">
    <citation type="journal article" date="2021" name="PeerJ">
        <title>Extensive microbial diversity within the chicken gut microbiome revealed by metagenomics and culture.</title>
        <authorList>
            <person name="Gilroy R."/>
            <person name="Ravi A."/>
            <person name="Getino M."/>
            <person name="Pursley I."/>
            <person name="Horton D.L."/>
            <person name="Alikhan N.F."/>
            <person name="Baker D."/>
            <person name="Gharbi K."/>
            <person name="Hall N."/>
            <person name="Watson M."/>
            <person name="Adriaenssens E.M."/>
            <person name="Foster-Nyarko E."/>
            <person name="Jarju S."/>
            <person name="Secka A."/>
            <person name="Antonio M."/>
            <person name="Oren A."/>
            <person name="Chaudhuri R.R."/>
            <person name="La Ragione R."/>
            <person name="Hildebrand F."/>
            <person name="Pallen M.J."/>
        </authorList>
    </citation>
    <scope>NUCLEOTIDE SEQUENCE</scope>
    <source>
        <strain evidence="11">CHK185-5351</strain>
    </source>
</reference>
<dbReference type="SUPFAM" id="SSF53182">
    <property type="entry name" value="Pyrrolidone carboxyl peptidase (pyroglutamate aminopeptidase)"/>
    <property type="match status" value="1"/>
</dbReference>
<dbReference type="InterPro" id="IPR000816">
    <property type="entry name" value="Peptidase_C15"/>
</dbReference>
<dbReference type="AlphaFoldDB" id="A0A9D2NAW4"/>
<evidence type="ECO:0000256" key="5">
    <source>
        <dbReference type="ARBA" id="ARBA00022490"/>
    </source>
</evidence>
<comment type="caution">
    <text evidence="11">The sequence shown here is derived from an EMBL/GenBank/DDBJ whole genome shotgun (WGS) entry which is preliminary data.</text>
</comment>
<dbReference type="Proteomes" id="UP000823849">
    <property type="component" value="Unassembled WGS sequence"/>
</dbReference>
<dbReference type="HAMAP" id="MF_00417">
    <property type="entry name" value="Pyrrolid_peptidase"/>
    <property type="match status" value="1"/>
</dbReference>
<dbReference type="InterPro" id="IPR029762">
    <property type="entry name" value="PGP-I_bact-type"/>
</dbReference>
<comment type="catalytic activity">
    <reaction evidence="1 9 10">
        <text>Release of an N-terminal pyroglutamyl group from a polypeptide, the second amino acid generally not being Pro.</text>
        <dbReference type="EC" id="3.4.19.3"/>
    </reaction>
</comment>
<feature type="active site" evidence="9">
    <location>
        <position position="165"/>
    </location>
</feature>
<sequence length="204" mass="21769">MKLLLTGFEPFGGETSNPSFEAVKRLPERIGSAEIIKTELPVSFKNSGPALISAIEKHHPDAVICVGQAGGYAGIAIERTAVNLQDAAAVDNDGIQPEEQPVVADGPDGYFSSLPVKRIADALKSNEIPAFVSNSAGTYVCNNVMYTLLHLIHSKHLPIRGGFIHVPFSVEQAACKAPGTPSMALEYMTKGLELAVRTVESERI</sequence>
<evidence type="ECO:0000256" key="10">
    <source>
        <dbReference type="PROSITE-ProRule" id="PRU10077"/>
    </source>
</evidence>
<gene>
    <name evidence="9 11" type="primary">pcp</name>
    <name evidence="11" type="ORF">H9705_06915</name>
</gene>
<dbReference type="GO" id="GO:0016920">
    <property type="term" value="F:pyroglutamyl-peptidase activity"/>
    <property type="evidence" value="ECO:0007669"/>
    <property type="project" value="UniProtKB-UniRule"/>
</dbReference>
<accession>A0A9D2NAW4</accession>
<evidence type="ECO:0000313" key="12">
    <source>
        <dbReference type="Proteomes" id="UP000823849"/>
    </source>
</evidence>
<dbReference type="GO" id="GO:0005829">
    <property type="term" value="C:cytosol"/>
    <property type="evidence" value="ECO:0007669"/>
    <property type="project" value="InterPro"/>
</dbReference>
<dbReference type="PROSITE" id="PS01334">
    <property type="entry name" value="PYRASE_CYS"/>
    <property type="match status" value="1"/>
</dbReference>
<keyword evidence="7 9" id="KW-0378">Hydrolase</keyword>
<feature type="active site" evidence="9">
    <location>
        <position position="78"/>
    </location>
</feature>
<keyword evidence="5 9" id="KW-0963">Cytoplasm</keyword>
<dbReference type="Gene3D" id="3.40.630.20">
    <property type="entry name" value="Peptidase C15, pyroglutamyl peptidase I-like"/>
    <property type="match status" value="1"/>
</dbReference>